<proteinExistence type="predicted"/>
<dbReference type="EMBL" id="BMAU01021252">
    <property type="protein sequence ID" value="GFY05444.1"/>
    <property type="molecule type" value="Genomic_DNA"/>
</dbReference>
<sequence>MYFRVQNIPNSVVKLKSTTTLKGSDYVRNRDFSKAYKWIIFMIFSVVTFYHKVHDFTLIKLTAILQSTIVQIADASCTPIGPPLLKSRPTLQAQVSKTKNIRVPDRGLKAAGAA</sequence>
<keyword evidence="2" id="KW-1185">Reference proteome</keyword>
<dbReference type="Proteomes" id="UP000887159">
    <property type="component" value="Unassembled WGS sequence"/>
</dbReference>
<dbReference type="AlphaFoldDB" id="A0A8X6S245"/>
<reference evidence="1" key="1">
    <citation type="submission" date="2020-08" db="EMBL/GenBank/DDBJ databases">
        <title>Multicomponent nature underlies the extraordinary mechanical properties of spider dragline silk.</title>
        <authorList>
            <person name="Kono N."/>
            <person name="Nakamura H."/>
            <person name="Mori M."/>
            <person name="Yoshida Y."/>
            <person name="Ohtoshi R."/>
            <person name="Malay A.D."/>
            <person name="Moran D.A.P."/>
            <person name="Tomita M."/>
            <person name="Numata K."/>
            <person name="Arakawa K."/>
        </authorList>
    </citation>
    <scope>NUCLEOTIDE SEQUENCE</scope>
</reference>
<accession>A0A8X6S245</accession>
<protein>
    <submittedName>
        <fullName evidence="1">Uncharacterized protein</fullName>
    </submittedName>
</protein>
<comment type="caution">
    <text evidence="1">The sequence shown here is derived from an EMBL/GenBank/DDBJ whole genome shotgun (WGS) entry which is preliminary data.</text>
</comment>
<name>A0A8X6S245_TRICX</name>
<evidence type="ECO:0000313" key="2">
    <source>
        <dbReference type="Proteomes" id="UP000887159"/>
    </source>
</evidence>
<evidence type="ECO:0000313" key="1">
    <source>
        <dbReference type="EMBL" id="GFY05444.1"/>
    </source>
</evidence>
<organism evidence="1 2">
    <name type="scientific">Trichonephila clavipes</name>
    <name type="common">Golden silk orbweaver</name>
    <name type="synonym">Nephila clavipes</name>
    <dbReference type="NCBI Taxonomy" id="2585209"/>
    <lineage>
        <taxon>Eukaryota</taxon>
        <taxon>Metazoa</taxon>
        <taxon>Ecdysozoa</taxon>
        <taxon>Arthropoda</taxon>
        <taxon>Chelicerata</taxon>
        <taxon>Arachnida</taxon>
        <taxon>Araneae</taxon>
        <taxon>Araneomorphae</taxon>
        <taxon>Entelegynae</taxon>
        <taxon>Araneoidea</taxon>
        <taxon>Nephilidae</taxon>
        <taxon>Trichonephila</taxon>
    </lineage>
</organism>
<gene>
    <name evidence="1" type="ORF">TNCV_961391</name>
</gene>